<organism evidence="5 6">
    <name type="scientific">Flammeovirga agarivorans</name>
    <dbReference type="NCBI Taxonomy" id="2726742"/>
    <lineage>
        <taxon>Bacteria</taxon>
        <taxon>Pseudomonadati</taxon>
        <taxon>Bacteroidota</taxon>
        <taxon>Cytophagia</taxon>
        <taxon>Cytophagales</taxon>
        <taxon>Flammeovirgaceae</taxon>
        <taxon>Flammeovirga</taxon>
    </lineage>
</organism>
<gene>
    <name evidence="5" type="ORF">HGP29_25470</name>
</gene>
<comment type="caution">
    <text evidence="5">The sequence shown here is derived from an EMBL/GenBank/DDBJ whole genome shotgun (WGS) entry which is preliminary data.</text>
</comment>
<dbReference type="InterPro" id="IPR011006">
    <property type="entry name" value="CheY-like_superfamily"/>
</dbReference>
<evidence type="ECO:0000256" key="1">
    <source>
        <dbReference type="ARBA" id="ARBA00006464"/>
    </source>
</evidence>
<comment type="similarity">
    <text evidence="1">Belongs to the bacterial sugar transferase family.</text>
</comment>
<accession>A0A7X8XYV1</accession>
<dbReference type="PANTHER" id="PTHR30576:SF0">
    <property type="entry name" value="UNDECAPRENYL-PHOSPHATE N-ACETYLGALACTOSAMINYL 1-PHOSPHATE TRANSFERASE-RELATED"/>
    <property type="match status" value="1"/>
</dbReference>
<dbReference type="Pfam" id="PF00072">
    <property type="entry name" value="Response_reg"/>
    <property type="match status" value="1"/>
</dbReference>
<dbReference type="PROSITE" id="PS50110">
    <property type="entry name" value="RESPONSE_REGULATORY"/>
    <property type="match status" value="1"/>
</dbReference>
<keyword evidence="3" id="KW-0472">Membrane</keyword>
<dbReference type="SUPFAM" id="SSF52172">
    <property type="entry name" value="CheY-like"/>
    <property type="match status" value="1"/>
</dbReference>
<evidence type="ECO:0000313" key="6">
    <source>
        <dbReference type="Proteomes" id="UP000585050"/>
    </source>
</evidence>
<dbReference type="GO" id="GO:0016780">
    <property type="term" value="F:phosphotransferase activity, for other substituted phosphate groups"/>
    <property type="evidence" value="ECO:0007669"/>
    <property type="project" value="TreeGrafter"/>
</dbReference>
<feature type="transmembrane region" description="Helical" evidence="3">
    <location>
        <begin position="155"/>
        <end position="179"/>
    </location>
</feature>
<dbReference type="GO" id="GO:0000160">
    <property type="term" value="P:phosphorelay signal transduction system"/>
    <property type="evidence" value="ECO:0007669"/>
    <property type="project" value="InterPro"/>
</dbReference>
<keyword evidence="3" id="KW-1133">Transmembrane helix</keyword>
<sequence length="383" mass="43735">MSKNIVILDDDQFMLDFVSNLLTEDYIIHKCSTIDAAKEHLSHQKVHLLIMDLNLKDEHGISLIKFLKSEKEFQNLPIITLSSEDCSTTKIETLEQGVNDFIVKPFLPKELTLKVKNLLVDKYPDQNQNNKGKLLKINKVSLPTKKQFYFAAKRGFDIVASSTLLILLSPIFILTAIAIRLESPGPIFYTSKRIGKNYSEIPFFKFRSMLVNADHLVEKLKDQNAYGETKEEVNKNDIPKGSDLIGDNGYKIGENHLKIEKQGATFFKLENDPRVTKVGAIIRRTSIDELPQLFNVFLGHMSLVGNRPLPVYEAEQLTQDFAVGRFSNSAGITGLWQVKKASDPFMTTEKRIELDVNYANKYSLRRDLRLLYQTPFAMLQKEE</sequence>
<dbReference type="InterPro" id="IPR003362">
    <property type="entry name" value="Bact_transf"/>
</dbReference>
<dbReference type="Gene3D" id="3.40.50.2300">
    <property type="match status" value="1"/>
</dbReference>
<dbReference type="Proteomes" id="UP000585050">
    <property type="component" value="Unassembled WGS sequence"/>
</dbReference>
<dbReference type="Pfam" id="PF02397">
    <property type="entry name" value="Bac_transf"/>
    <property type="match status" value="1"/>
</dbReference>
<name>A0A7X8XYV1_9BACT</name>
<keyword evidence="6" id="KW-1185">Reference proteome</keyword>
<evidence type="ECO:0000313" key="5">
    <source>
        <dbReference type="EMBL" id="NLR94579.1"/>
    </source>
</evidence>
<evidence type="ECO:0000259" key="4">
    <source>
        <dbReference type="PROSITE" id="PS50110"/>
    </source>
</evidence>
<dbReference type="RefSeq" id="WP_168885289.1">
    <property type="nucleotide sequence ID" value="NZ_JABAIL010000013.1"/>
</dbReference>
<proteinExistence type="inferred from homology"/>
<evidence type="ECO:0000256" key="3">
    <source>
        <dbReference type="SAM" id="Phobius"/>
    </source>
</evidence>
<dbReference type="PANTHER" id="PTHR30576">
    <property type="entry name" value="COLANIC BIOSYNTHESIS UDP-GLUCOSE LIPID CARRIER TRANSFERASE"/>
    <property type="match status" value="1"/>
</dbReference>
<keyword evidence="2" id="KW-0597">Phosphoprotein</keyword>
<reference evidence="5 6" key="1">
    <citation type="submission" date="2020-04" db="EMBL/GenBank/DDBJ databases">
        <title>Flammeovirga sp. SR4, a novel species isolated from seawater.</title>
        <authorList>
            <person name="Wang X."/>
        </authorList>
    </citation>
    <scope>NUCLEOTIDE SEQUENCE [LARGE SCALE GENOMIC DNA]</scope>
    <source>
        <strain evidence="5 6">SR4</strain>
    </source>
</reference>
<dbReference type="InterPro" id="IPR001789">
    <property type="entry name" value="Sig_transdc_resp-reg_receiver"/>
</dbReference>
<dbReference type="SMART" id="SM00448">
    <property type="entry name" value="REC"/>
    <property type="match status" value="1"/>
</dbReference>
<keyword evidence="3" id="KW-0812">Transmembrane</keyword>
<protein>
    <submittedName>
        <fullName evidence="5">Response regulator</fullName>
    </submittedName>
</protein>
<feature type="modified residue" description="4-aspartylphosphate" evidence="2">
    <location>
        <position position="52"/>
    </location>
</feature>
<dbReference type="EMBL" id="JABAIL010000013">
    <property type="protein sequence ID" value="NLR94579.1"/>
    <property type="molecule type" value="Genomic_DNA"/>
</dbReference>
<evidence type="ECO:0000256" key="2">
    <source>
        <dbReference type="PROSITE-ProRule" id="PRU00169"/>
    </source>
</evidence>
<dbReference type="AlphaFoldDB" id="A0A7X8XYV1"/>
<feature type="domain" description="Response regulatory" evidence="4">
    <location>
        <begin position="4"/>
        <end position="119"/>
    </location>
</feature>